<accession>A0A9X1JWR0</accession>
<evidence type="ECO:0000256" key="2">
    <source>
        <dbReference type="ARBA" id="ARBA00022737"/>
    </source>
</evidence>
<keyword evidence="5" id="KW-1185">Reference proteome</keyword>
<protein>
    <submittedName>
        <fullName evidence="4">T9SS type A sorting domain-containing protein</fullName>
    </submittedName>
</protein>
<dbReference type="RefSeq" id="WP_219053667.1">
    <property type="nucleotide sequence ID" value="NZ_JAHWDP010000013.1"/>
</dbReference>
<reference evidence="4" key="1">
    <citation type="submission" date="2021-07" db="EMBL/GenBank/DDBJ databases">
        <title>Aureisphaera sp. CAU 1614 isolated from sea sediment.</title>
        <authorList>
            <person name="Kim W."/>
        </authorList>
    </citation>
    <scope>NUCLEOTIDE SEQUENCE</scope>
    <source>
        <strain evidence="4">CAU 1614</strain>
    </source>
</reference>
<name>A0A9X1JWR0_9FLAO</name>
<dbReference type="Proteomes" id="UP001138686">
    <property type="component" value="Unassembled WGS sequence"/>
</dbReference>
<organism evidence="4 5">
    <name type="scientific">Halomarinibacterium sedimenti</name>
    <dbReference type="NCBI Taxonomy" id="2857106"/>
    <lineage>
        <taxon>Bacteria</taxon>
        <taxon>Pseudomonadati</taxon>
        <taxon>Bacteroidota</taxon>
        <taxon>Flavobacteriia</taxon>
        <taxon>Flavobacteriales</taxon>
        <taxon>Flavobacteriaceae</taxon>
        <taxon>Halomarinibacterium</taxon>
    </lineage>
</organism>
<comment type="caution">
    <text evidence="4">The sequence shown here is derived from an EMBL/GenBank/DDBJ whole genome shotgun (WGS) entry which is preliminary data.</text>
</comment>
<dbReference type="PROSITE" id="PS50825">
    <property type="entry name" value="HYR"/>
    <property type="match status" value="1"/>
</dbReference>
<keyword evidence="1" id="KW-0732">Signal</keyword>
<feature type="non-terminal residue" evidence="4">
    <location>
        <position position="1"/>
    </location>
</feature>
<dbReference type="EMBL" id="JAHWDP010000013">
    <property type="protein sequence ID" value="MBW2939140.1"/>
    <property type="molecule type" value="Genomic_DNA"/>
</dbReference>
<proteinExistence type="predicted"/>
<dbReference type="AlphaFoldDB" id="A0A9X1JWR0"/>
<keyword evidence="2" id="KW-0677">Repeat</keyword>
<dbReference type="InterPro" id="IPR026444">
    <property type="entry name" value="Secre_tail"/>
</dbReference>
<evidence type="ECO:0000313" key="5">
    <source>
        <dbReference type="Proteomes" id="UP001138686"/>
    </source>
</evidence>
<evidence type="ECO:0000313" key="4">
    <source>
        <dbReference type="EMBL" id="MBW2939140.1"/>
    </source>
</evidence>
<sequence>PDGTYTITLFAEDEYGNVGECTFVLTIESILGKDDNLLDISTIVLYPNPAKAIVNISNPQSIALESASIYDLTGKLVRVYDLKDMGTEKALDVSFLSSATYLVYIQGEHGTITKQFIKE</sequence>
<dbReference type="Pfam" id="PF18962">
    <property type="entry name" value="Por_Secre_tail"/>
    <property type="match status" value="1"/>
</dbReference>
<evidence type="ECO:0000259" key="3">
    <source>
        <dbReference type="PROSITE" id="PS50825"/>
    </source>
</evidence>
<evidence type="ECO:0000256" key="1">
    <source>
        <dbReference type="ARBA" id="ARBA00022729"/>
    </source>
</evidence>
<feature type="domain" description="HYR" evidence="3">
    <location>
        <begin position="1"/>
        <end position="29"/>
    </location>
</feature>
<dbReference type="InterPro" id="IPR003410">
    <property type="entry name" value="HYR_dom"/>
</dbReference>
<dbReference type="NCBIfam" id="TIGR04183">
    <property type="entry name" value="Por_Secre_tail"/>
    <property type="match status" value="1"/>
</dbReference>
<gene>
    <name evidence="4" type="ORF">KXJ69_13600</name>
</gene>